<reference evidence="4 5" key="1">
    <citation type="submission" date="2020-07" db="EMBL/GenBank/DDBJ databases">
        <title>Sequencing the genomes of 1000 actinobacteria strains.</title>
        <authorList>
            <person name="Klenk H.-P."/>
        </authorList>
    </citation>
    <scope>NUCLEOTIDE SEQUENCE [LARGE SCALE GENOMIC DNA]</scope>
    <source>
        <strain evidence="4 5">DSM 24482</strain>
    </source>
</reference>
<dbReference type="Proteomes" id="UP000577956">
    <property type="component" value="Unassembled WGS sequence"/>
</dbReference>
<dbReference type="EMBL" id="BONN01000001">
    <property type="protein sequence ID" value="GIG31375.1"/>
    <property type="molecule type" value="Genomic_DNA"/>
</dbReference>
<proteinExistence type="predicted"/>
<dbReference type="Proteomes" id="UP000618382">
    <property type="component" value="Unassembled WGS sequence"/>
</dbReference>
<evidence type="ECO:0000313" key="3">
    <source>
        <dbReference type="EMBL" id="GIG31375.1"/>
    </source>
</evidence>
<feature type="region of interest" description="Disordered" evidence="1">
    <location>
        <begin position="152"/>
        <end position="189"/>
    </location>
</feature>
<comment type="caution">
    <text evidence="4">The sequence shown here is derived from an EMBL/GenBank/DDBJ whole genome shotgun (WGS) entry which is preliminary data.</text>
</comment>
<evidence type="ECO:0000313" key="6">
    <source>
        <dbReference type="Proteomes" id="UP000618382"/>
    </source>
</evidence>
<protein>
    <recommendedName>
        <fullName evidence="7">DUF5666 domain-containing protein</fullName>
    </recommendedName>
</protein>
<evidence type="ECO:0000256" key="2">
    <source>
        <dbReference type="SAM" id="SignalP"/>
    </source>
</evidence>
<keyword evidence="2" id="KW-0732">Signal</keyword>
<dbReference type="RefSeq" id="WP_140457395.1">
    <property type="nucleotide sequence ID" value="NZ_BAABFI010000015.1"/>
</dbReference>
<dbReference type="EMBL" id="JACCBK010000001">
    <property type="protein sequence ID" value="NYD85616.1"/>
    <property type="molecule type" value="Genomic_DNA"/>
</dbReference>
<keyword evidence="6" id="KW-1185">Reference proteome</keyword>
<organism evidence="4 5">
    <name type="scientific">Cellulomonas oligotrophica</name>
    <dbReference type="NCBI Taxonomy" id="931536"/>
    <lineage>
        <taxon>Bacteria</taxon>
        <taxon>Bacillati</taxon>
        <taxon>Actinomycetota</taxon>
        <taxon>Actinomycetes</taxon>
        <taxon>Micrococcales</taxon>
        <taxon>Cellulomonadaceae</taxon>
        <taxon>Cellulomonas</taxon>
    </lineage>
</organism>
<gene>
    <name evidence="4" type="ORF">BKA21_001165</name>
    <name evidence="3" type="ORF">Col01nite_05340</name>
</gene>
<accession>A0A7Y9FE04</accession>
<evidence type="ECO:0000313" key="4">
    <source>
        <dbReference type="EMBL" id="NYD85616.1"/>
    </source>
</evidence>
<evidence type="ECO:0000256" key="1">
    <source>
        <dbReference type="SAM" id="MobiDB-lite"/>
    </source>
</evidence>
<dbReference type="PROSITE" id="PS51257">
    <property type="entry name" value="PROKAR_LIPOPROTEIN"/>
    <property type="match status" value="1"/>
</dbReference>
<feature type="signal peptide" evidence="2">
    <location>
        <begin position="1"/>
        <end position="37"/>
    </location>
</feature>
<name>A0A7Y9FE04_9CELL</name>
<evidence type="ECO:0000313" key="5">
    <source>
        <dbReference type="Proteomes" id="UP000577956"/>
    </source>
</evidence>
<dbReference type="AlphaFoldDB" id="A0A7Y9FE04"/>
<evidence type="ECO:0008006" key="7">
    <source>
        <dbReference type="Google" id="ProtNLM"/>
    </source>
</evidence>
<reference evidence="3 6" key="2">
    <citation type="submission" date="2021-01" db="EMBL/GenBank/DDBJ databases">
        <title>Whole genome shotgun sequence of Cellulomonas oligotrophica NBRC 109435.</title>
        <authorList>
            <person name="Komaki H."/>
            <person name="Tamura T."/>
        </authorList>
    </citation>
    <scope>NUCLEOTIDE SEQUENCE [LARGE SCALE GENOMIC DNA]</scope>
    <source>
        <strain evidence="3 6">NBRC 109435</strain>
    </source>
</reference>
<feature type="chain" id="PRO_5031231555" description="DUF5666 domain-containing protein" evidence="2">
    <location>
        <begin position="38"/>
        <end position="298"/>
    </location>
</feature>
<sequence length="298" mass="28585">MHTDRPTSTRRLRTIAAGAPVAALALLLAACGSDASATTDATTSATTAAPDAQPGAGFGGGTSGEVVVVDGSTMQVQGTDTQTAVTWDDATTFTQTVDASLADVTTDVCVTVVTGEDGAAATSVAISDPVDDACTAGFGGGGMGGGTPGEMPTGMPEGEMPDGAPTAMPEGEMPEGAPTDMPEGGFGGGGFGGGTTGLVTAVDGSTLTVAVTSQDGSSSTAQITVDDATTYTRTAEADATAVVVGECATVQGEADDSGTVAATSVAVTSPTDEGCTTGFMGRGGAGERPGTAEEGSDA</sequence>
<feature type="region of interest" description="Disordered" evidence="1">
    <location>
        <begin position="269"/>
        <end position="298"/>
    </location>
</feature>